<evidence type="ECO:0000313" key="2">
    <source>
        <dbReference type="Proteomes" id="UP000756346"/>
    </source>
</evidence>
<gene>
    <name evidence="1" type="ORF">B0I36DRAFT_349462</name>
</gene>
<dbReference type="AlphaFoldDB" id="A0A9P9BQY4"/>
<sequence length="193" mass="21807">MRTQTSLRVPSVLQVKYRRGRTTRHDEENKNLSAVESYQLQAGRDQVLCSVTGNVSHVIMLQQLPEREYGAGHSCNDVRSTLTMNVGLVTTRQGHSSEVEVNSGIDEYRKMSRRFEVTAEDGLSSVQVEIKPAMEVLRPKRSWGRTRAIFLSHCCQPWLPTVATAEHSTGGYSEPVKHEVPTEAANWCSRLWH</sequence>
<comment type="caution">
    <text evidence="1">The sequence shown here is derived from an EMBL/GenBank/DDBJ whole genome shotgun (WGS) entry which is preliminary data.</text>
</comment>
<reference evidence="1" key="1">
    <citation type="journal article" date="2021" name="Nat. Commun.">
        <title>Genetic determinants of endophytism in the Arabidopsis root mycobiome.</title>
        <authorList>
            <person name="Mesny F."/>
            <person name="Miyauchi S."/>
            <person name="Thiergart T."/>
            <person name="Pickel B."/>
            <person name="Atanasova L."/>
            <person name="Karlsson M."/>
            <person name="Huettel B."/>
            <person name="Barry K.W."/>
            <person name="Haridas S."/>
            <person name="Chen C."/>
            <person name="Bauer D."/>
            <person name="Andreopoulos W."/>
            <person name="Pangilinan J."/>
            <person name="LaButti K."/>
            <person name="Riley R."/>
            <person name="Lipzen A."/>
            <person name="Clum A."/>
            <person name="Drula E."/>
            <person name="Henrissat B."/>
            <person name="Kohler A."/>
            <person name="Grigoriev I.V."/>
            <person name="Martin F.M."/>
            <person name="Hacquard S."/>
        </authorList>
    </citation>
    <scope>NUCLEOTIDE SEQUENCE</scope>
    <source>
        <strain evidence="1">MPI-CAGE-CH-0230</strain>
    </source>
</reference>
<dbReference type="RefSeq" id="XP_046013062.1">
    <property type="nucleotide sequence ID" value="XM_046156798.1"/>
</dbReference>
<proteinExistence type="predicted"/>
<organism evidence="1 2">
    <name type="scientific">Microdochium trichocladiopsis</name>
    <dbReference type="NCBI Taxonomy" id="1682393"/>
    <lineage>
        <taxon>Eukaryota</taxon>
        <taxon>Fungi</taxon>
        <taxon>Dikarya</taxon>
        <taxon>Ascomycota</taxon>
        <taxon>Pezizomycotina</taxon>
        <taxon>Sordariomycetes</taxon>
        <taxon>Xylariomycetidae</taxon>
        <taxon>Xylariales</taxon>
        <taxon>Microdochiaceae</taxon>
        <taxon>Microdochium</taxon>
    </lineage>
</organism>
<keyword evidence="2" id="KW-1185">Reference proteome</keyword>
<accession>A0A9P9BQY4</accession>
<dbReference type="GeneID" id="70186344"/>
<name>A0A9P9BQY4_9PEZI</name>
<dbReference type="Proteomes" id="UP000756346">
    <property type="component" value="Unassembled WGS sequence"/>
</dbReference>
<evidence type="ECO:0000313" key="1">
    <source>
        <dbReference type="EMBL" id="KAH7031382.1"/>
    </source>
</evidence>
<dbReference type="EMBL" id="JAGTJQ010000005">
    <property type="protein sequence ID" value="KAH7031382.1"/>
    <property type="molecule type" value="Genomic_DNA"/>
</dbReference>
<protein>
    <submittedName>
        <fullName evidence="1">Uncharacterized protein</fullName>
    </submittedName>
</protein>